<organism evidence="3 4">
    <name type="scientific">Eleusine coracana subsp. coracana</name>
    <dbReference type="NCBI Taxonomy" id="191504"/>
    <lineage>
        <taxon>Eukaryota</taxon>
        <taxon>Viridiplantae</taxon>
        <taxon>Streptophyta</taxon>
        <taxon>Embryophyta</taxon>
        <taxon>Tracheophyta</taxon>
        <taxon>Spermatophyta</taxon>
        <taxon>Magnoliopsida</taxon>
        <taxon>Liliopsida</taxon>
        <taxon>Poales</taxon>
        <taxon>Poaceae</taxon>
        <taxon>PACMAD clade</taxon>
        <taxon>Chloridoideae</taxon>
        <taxon>Cynodonteae</taxon>
        <taxon>Eleusininae</taxon>
        <taxon>Eleusine</taxon>
    </lineage>
</organism>
<feature type="signal peptide" evidence="1">
    <location>
        <begin position="1"/>
        <end position="23"/>
    </location>
</feature>
<gene>
    <name evidence="3" type="primary">gb17135</name>
    <name evidence="3" type="ORF">PR202_gb17135</name>
</gene>
<name>A0AAV5F277_ELECO</name>
<dbReference type="EMBL" id="BQKI01000081">
    <property type="protein sequence ID" value="GJN28956.1"/>
    <property type="molecule type" value="Genomic_DNA"/>
</dbReference>
<evidence type="ECO:0000313" key="4">
    <source>
        <dbReference type="Proteomes" id="UP001054889"/>
    </source>
</evidence>
<dbReference type="InterPro" id="IPR014044">
    <property type="entry name" value="CAP_dom"/>
</dbReference>
<keyword evidence="4" id="KW-1185">Reference proteome</keyword>
<evidence type="ECO:0000256" key="1">
    <source>
        <dbReference type="SAM" id="SignalP"/>
    </source>
</evidence>
<dbReference type="Proteomes" id="UP001054889">
    <property type="component" value="Unassembled WGS sequence"/>
</dbReference>
<accession>A0AAV5F277</accession>
<dbReference type="AlphaFoldDB" id="A0AAV5F277"/>
<dbReference type="SUPFAM" id="SSF55797">
    <property type="entry name" value="PR-1-like"/>
    <property type="match status" value="1"/>
</dbReference>
<dbReference type="Pfam" id="PF00188">
    <property type="entry name" value="CAP"/>
    <property type="match status" value="1"/>
</dbReference>
<dbReference type="InterPro" id="IPR001283">
    <property type="entry name" value="CRISP-related"/>
</dbReference>
<dbReference type="PANTHER" id="PTHR10334">
    <property type="entry name" value="CYSTEINE-RICH SECRETORY PROTEIN-RELATED"/>
    <property type="match status" value="1"/>
</dbReference>
<dbReference type="InterPro" id="IPR035940">
    <property type="entry name" value="CAP_sf"/>
</dbReference>
<reference evidence="3" key="1">
    <citation type="journal article" date="2018" name="DNA Res.">
        <title>Multiple hybrid de novo genome assembly of finger millet, an orphan allotetraploid crop.</title>
        <authorList>
            <person name="Hatakeyama M."/>
            <person name="Aluri S."/>
            <person name="Balachadran M.T."/>
            <person name="Sivarajan S.R."/>
            <person name="Patrignani A."/>
            <person name="Gruter S."/>
            <person name="Poveda L."/>
            <person name="Shimizu-Inatsugi R."/>
            <person name="Baeten J."/>
            <person name="Francoijs K.J."/>
            <person name="Nataraja K.N."/>
            <person name="Reddy Y.A.N."/>
            <person name="Phadnis S."/>
            <person name="Ravikumar R.L."/>
            <person name="Schlapbach R."/>
            <person name="Sreeman S.M."/>
            <person name="Shimizu K.K."/>
        </authorList>
    </citation>
    <scope>NUCLEOTIDE SEQUENCE</scope>
</reference>
<evidence type="ECO:0000313" key="3">
    <source>
        <dbReference type="EMBL" id="GJN28956.1"/>
    </source>
</evidence>
<keyword evidence="1" id="KW-0732">Signal</keyword>
<dbReference type="Gene3D" id="3.40.33.10">
    <property type="entry name" value="CAP"/>
    <property type="match status" value="1"/>
</dbReference>
<protein>
    <recommendedName>
        <fullName evidence="2">SCP domain-containing protein</fullName>
    </recommendedName>
</protein>
<dbReference type="SMART" id="SM00198">
    <property type="entry name" value="SCP"/>
    <property type="match status" value="1"/>
</dbReference>
<proteinExistence type="predicted"/>
<evidence type="ECO:0000259" key="2">
    <source>
        <dbReference type="SMART" id="SM00198"/>
    </source>
</evidence>
<feature type="chain" id="PRO_5043428066" description="SCP domain-containing protein" evidence="1">
    <location>
        <begin position="24"/>
        <end position="160"/>
    </location>
</feature>
<comment type="caution">
    <text evidence="3">The sequence shown here is derived from an EMBL/GenBank/DDBJ whole genome shotgun (WGS) entry which is preliminary data.</text>
</comment>
<reference evidence="3" key="2">
    <citation type="submission" date="2021-12" db="EMBL/GenBank/DDBJ databases">
        <title>Resequencing data analysis of finger millet.</title>
        <authorList>
            <person name="Hatakeyama M."/>
            <person name="Aluri S."/>
            <person name="Balachadran M.T."/>
            <person name="Sivarajan S.R."/>
            <person name="Poveda L."/>
            <person name="Shimizu-Inatsugi R."/>
            <person name="Schlapbach R."/>
            <person name="Sreeman S.M."/>
            <person name="Shimizu K.K."/>
        </authorList>
    </citation>
    <scope>NUCLEOTIDE SEQUENCE</scope>
</reference>
<sequence>MALAKSAFALAIAMAILAATTSAQNAPQDFVDLHNEERTAAGVGPVSWDAEVANYSQSYAELRASTDCTLKISNGSYGENLYWGSPGRAWTAANAVRRWVGQKGVLSLRDQHLRSWRQVRRLHAGGVEEHHAHRLRSRSLRPGHPRWCVHHLQLRPPREF</sequence>
<feature type="domain" description="SCP" evidence="2">
    <location>
        <begin position="25"/>
        <end position="137"/>
    </location>
</feature>